<keyword evidence="3" id="KW-1185">Reference proteome</keyword>
<evidence type="ECO:0000313" key="2">
    <source>
        <dbReference type="EMBL" id="KRN50040.1"/>
    </source>
</evidence>
<organism evidence="2 3">
    <name type="scientific">Kandleria vitulina DSM 20405</name>
    <dbReference type="NCBI Taxonomy" id="1410657"/>
    <lineage>
        <taxon>Bacteria</taxon>
        <taxon>Bacillati</taxon>
        <taxon>Bacillota</taxon>
        <taxon>Erysipelotrichia</taxon>
        <taxon>Erysipelotrichales</taxon>
        <taxon>Coprobacillaceae</taxon>
        <taxon>Kandleria</taxon>
    </lineage>
</organism>
<dbReference type="RefSeq" id="WP_031589230.1">
    <property type="nucleotide sequence ID" value="NZ_JNKN01000014.1"/>
</dbReference>
<dbReference type="Pfam" id="PF04014">
    <property type="entry name" value="MazE_antitoxin"/>
    <property type="match status" value="1"/>
</dbReference>
<dbReference type="Proteomes" id="UP000051841">
    <property type="component" value="Unassembled WGS sequence"/>
</dbReference>
<comment type="caution">
    <text evidence="2">The sequence shown here is derived from an EMBL/GenBank/DDBJ whole genome shotgun (WGS) entry which is preliminary data.</text>
</comment>
<feature type="domain" description="SpoVT-AbrB" evidence="1">
    <location>
        <begin position="11"/>
        <end position="57"/>
    </location>
</feature>
<dbReference type="SUPFAM" id="SSF89447">
    <property type="entry name" value="AbrB/MazE/MraZ-like"/>
    <property type="match status" value="1"/>
</dbReference>
<evidence type="ECO:0000313" key="3">
    <source>
        <dbReference type="Proteomes" id="UP000051841"/>
    </source>
</evidence>
<protein>
    <recommendedName>
        <fullName evidence="1">SpoVT-AbrB domain-containing protein</fullName>
    </recommendedName>
</protein>
<dbReference type="Gene3D" id="2.10.260.10">
    <property type="match status" value="1"/>
</dbReference>
<dbReference type="GO" id="GO:0003677">
    <property type="term" value="F:DNA binding"/>
    <property type="evidence" value="ECO:0007669"/>
    <property type="project" value="InterPro"/>
</dbReference>
<reference evidence="2 3" key="1">
    <citation type="journal article" date="2015" name="Genome Announc.">
        <title>Expanding the biotechnology potential of lactobacilli through comparative genomics of 213 strains and associated genera.</title>
        <authorList>
            <person name="Sun Z."/>
            <person name="Harris H.M."/>
            <person name="McCann A."/>
            <person name="Guo C."/>
            <person name="Argimon S."/>
            <person name="Zhang W."/>
            <person name="Yang X."/>
            <person name="Jeffery I.B."/>
            <person name="Cooney J.C."/>
            <person name="Kagawa T.F."/>
            <person name="Liu W."/>
            <person name="Song Y."/>
            <person name="Salvetti E."/>
            <person name="Wrobel A."/>
            <person name="Rasinkangas P."/>
            <person name="Parkhill J."/>
            <person name="Rea M.C."/>
            <person name="O'Sullivan O."/>
            <person name="Ritari J."/>
            <person name="Douillard F.P."/>
            <person name="Paul Ross R."/>
            <person name="Yang R."/>
            <person name="Briner A.E."/>
            <person name="Felis G.E."/>
            <person name="de Vos W.M."/>
            <person name="Barrangou R."/>
            <person name="Klaenhammer T.R."/>
            <person name="Caufield P.W."/>
            <person name="Cui Y."/>
            <person name="Zhang H."/>
            <person name="O'Toole P.W."/>
        </authorList>
    </citation>
    <scope>NUCLEOTIDE SEQUENCE [LARGE SCALE GENOMIC DNA]</scope>
    <source>
        <strain evidence="2 3">DSM 20405</strain>
    </source>
</reference>
<dbReference type="PATRIC" id="fig|1410657.5.peg.513"/>
<dbReference type="EMBL" id="JQBL01000015">
    <property type="protein sequence ID" value="KRN50040.1"/>
    <property type="molecule type" value="Genomic_DNA"/>
</dbReference>
<dbReference type="InterPro" id="IPR037914">
    <property type="entry name" value="SpoVT-AbrB_sf"/>
</dbReference>
<accession>A0A0R2HBY3</accession>
<dbReference type="InterPro" id="IPR007159">
    <property type="entry name" value="SpoVT-AbrB_dom"/>
</dbReference>
<dbReference type="SMART" id="SM00966">
    <property type="entry name" value="SpoVT_AbrB"/>
    <property type="match status" value="1"/>
</dbReference>
<dbReference type="NCBIfam" id="TIGR01439">
    <property type="entry name" value="lp_hng_hel_AbrB"/>
    <property type="match status" value="1"/>
</dbReference>
<evidence type="ECO:0000259" key="1">
    <source>
        <dbReference type="SMART" id="SM00966"/>
    </source>
</evidence>
<dbReference type="AlphaFoldDB" id="A0A0R2HBY3"/>
<name>A0A0R2HBY3_9FIRM</name>
<proteinExistence type="predicted"/>
<sequence length="68" mass="7391">MKKNGKYAWTATVGEKGQIVIPKQARNLFQIKPGDTLLLLGDEEKGIAIPPKGAFATLFEKAFEEGEG</sequence>
<gene>
    <name evidence="2" type="ORF">IV49_GL000486</name>
</gene>